<dbReference type="Pfam" id="PF00498">
    <property type="entry name" value="FHA"/>
    <property type="match status" value="1"/>
</dbReference>
<evidence type="ECO:0000259" key="4">
    <source>
        <dbReference type="PROSITE" id="PS50106"/>
    </source>
</evidence>
<feature type="compositionally biased region" description="Polar residues" evidence="3">
    <location>
        <begin position="524"/>
        <end position="538"/>
    </location>
</feature>
<feature type="region of interest" description="Disordered" evidence="3">
    <location>
        <begin position="1716"/>
        <end position="1751"/>
    </location>
</feature>
<feature type="compositionally biased region" description="Basic and acidic residues" evidence="3">
    <location>
        <begin position="165"/>
        <end position="177"/>
    </location>
</feature>
<feature type="compositionally biased region" description="Basic and acidic residues" evidence="3">
    <location>
        <begin position="1946"/>
        <end position="1977"/>
    </location>
</feature>
<dbReference type="Pfam" id="PF01843">
    <property type="entry name" value="DIL"/>
    <property type="match status" value="1"/>
</dbReference>
<feature type="region of interest" description="Disordered" evidence="3">
    <location>
        <begin position="3030"/>
        <end position="3063"/>
    </location>
</feature>
<feature type="compositionally biased region" description="Polar residues" evidence="3">
    <location>
        <begin position="1716"/>
        <end position="1729"/>
    </location>
</feature>
<feature type="region of interest" description="Disordered" evidence="3">
    <location>
        <begin position="155"/>
        <end position="186"/>
    </location>
</feature>
<keyword evidence="8" id="KW-1185">Reference proteome</keyword>
<dbReference type="PANTHER" id="PTHR10398">
    <property type="entry name" value="AFADIN"/>
    <property type="match status" value="1"/>
</dbReference>
<feature type="region of interest" description="Disordered" evidence="3">
    <location>
        <begin position="209"/>
        <end position="237"/>
    </location>
</feature>
<dbReference type="InterPro" id="IPR001478">
    <property type="entry name" value="PDZ"/>
</dbReference>
<dbReference type="SUPFAM" id="SSF54236">
    <property type="entry name" value="Ubiquitin-like"/>
    <property type="match status" value="2"/>
</dbReference>
<feature type="domain" description="Ras-associating" evidence="5">
    <location>
        <begin position="41"/>
        <end position="135"/>
    </location>
</feature>
<feature type="region of interest" description="Disordered" evidence="3">
    <location>
        <begin position="473"/>
        <end position="594"/>
    </location>
</feature>
<dbReference type="FunFam" id="2.30.42.10:FF:000032">
    <property type="entry name" value="Afadin isoform A"/>
    <property type="match status" value="1"/>
</dbReference>
<dbReference type="GO" id="GO:0007155">
    <property type="term" value="P:cell adhesion"/>
    <property type="evidence" value="ECO:0007669"/>
    <property type="project" value="UniProtKB-KW"/>
</dbReference>
<evidence type="ECO:0000313" key="8">
    <source>
        <dbReference type="Proteomes" id="UP001497644"/>
    </source>
</evidence>
<evidence type="ECO:0000256" key="1">
    <source>
        <dbReference type="ARBA" id="ARBA00022889"/>
    </source>
</evidence>
<dbReference type="InterPro" id="IPR000159">
    <property type="entry name" value="RA_dom"/>
</dbReference>
<dbReference type="Pfam" id="PF00595">
    <property type="entry name" value="PDZ"/>
    <property type="match status" value="1"/>
</dbReference>
<feature type="domain" description="Ras-associating" evidence="5">
    <location>
        <begin position="238"/>
        <end position="336"/>
    </location>
</feature>
<feature type="region of interest" description="Disordered" evidence="3">
    <location>
        <begin position="2348"/>
        <end position="2377"/>
    </location>
</feature>
<feature type="region of interest" description="Disordered" evidence="3">
    <location>
        <begin position="2972"/>
        <end position="2997"/>
    </location>
</feature>
<feature type="compositionally biased region" description="Basic and acidic residues" evidence="3">
    <location>
        <begin position="475"/>
        <end position="498"/>
    </location>
</feature>
<dbReference type="SMART" id="SM01132">
    <property type="entry name" value="DIL"/>
    <property type="match status" value="1"/>
</dbReference>
<feature type="compositionally biased region" description="Basic and acidic residues" evidence="3">
    <location>
        <begin position="220"/>
        <end position="235"/>
    </location>
</feature>
<feature type="compositionally biased region" description="Polar residues" evidence="3">
    <location>
        <begin position="2757"/>
        <end position="2771"/>
    </location>
</feature>
<feature type="compositionally biased region" description="Polar residues" evidence="3">
    <location>
        <begin position="570"/>
        <end position="587"/>
    </location>
</feature>
<feature type="compositionally biased region" description="Basic and acidic residues" evidence="3">
    <location>
        <begin position="2584"/>
        <end position="2603"/>
    </location>
</feature>
<evidence type="ECO:0000256" key="2">
    <source>
        <dbReference type="SAM" id="Coils"/>
    </source>
</evidence>
<dbReference type="InterPro" id="IPR008984">
    <property type="entry name" value="SMAD_FHA_dom_sf"/>
</dbReference>
<feature type="region of interest" description="Disordered" evidence="3">
    <location>
        <begin position="1910"/>
        <end position="1929"/>
    </location>
</feature>
<name>A0AAV2NWK5_9HYME</name>
<feature type="compositionally biased region" description="Low complexity" evidence="3">
    <location>
        <begin position="2174"/>
        <end position="2190"/>
    </location>
</feature>
<dbReference type="SMART" id="SM00228">
    <property type="entry name" value="PDZ"/>
    <property type="match status" value="1"/>
</dbReference>
<keyword evidence="2" id="KW-0175">Coiled coil</keyword>
<dbReference type="GO" id="GO:0005911">
    <property type="term" value="C:cell-cell junction"/>
    <property type="evidence" value="ECO:0007669"/>
    <property type="project" value="InterPro"/>
</dbReference>
<organism evidence="7 8">
    <name type="scientific">Lasius platythorax</name>
    <dbReference type="NCBI Taxonomy" id="488582"/>
    <lineage>
        <taxon>Eukaryota</taxon>
        <taxon>Metazoa</taxon>
        <taxon>Ecdysozoa</taxon>
        <taxon>Arthropoda</taxon>
        <taxon>Hexapoda</taxon>
        <taxon>Insecta</taxon>
        <taxon>Pterygota</taxon>
        <taxon>Neoptera</taxon>
        <taxon>Endopterygota</taxon>
        <taxon>Hymenoptera</taxon>
        <taxon>Apocrita</taxon>
        <taxon>Aculeata</taxon>
        <taxon>Formicoidea</taxon>
        <taxon>Formicidae</taxon>
        <taxon>Formicinae</taxon>
        <taxon>Lasius</taxon>
        <taxon>Lasius</taxon>
    </lineage>
</organism>
<evidence type="ECO:0000256" key="3">
    <source>
        <dbReference type="SAM" id="MobiDB-lite"/>
    </source>
</evidence>
<dbReference type="CDD" id="cd01781">
    <property type="entry name" value="RA2_Afadin"/>
    <property type="match status" value="1"/>
</dbReference>
<dbReference type="CDD" id="cd22711">
    <property type="entry name" value="FHA_AFDN"/>
    <property type="match status" value="1"/>
</dbReference>
<evidence type="ECO:0000313" key="7">
    <source>
        <dbReference type="EMBL" id="CAL1683951.1"/>
    </source>
</evidence>
<evidence type="ECO:0008006" key="9">
    <source>
        <dbReference type="Google" id="ProtNLM"/>
    </source>
</evidence>
<dbReference type="SMART" id="SM00314">
    <property type="entry name" value="RA"/>
    <property type="match status" value="2"/>
</dbReference>
<feature type="region of interest" description="Disordered" evidence="3">
    <location>
        <begin position="2117"/>
        <end position="2193"/>
    </location>
</feature>
<feature type="compositionally biased region" description="Basic residues" evidence="3">
    <location>
        <begin position="155"/>
        <end position="164"/>
    </location>
</feature>
<feature type="region of interest" description="Disordered" evidence="3">
    <location>
        <begin position="2579"/>
        <end position="2603"/>
    </location>
</feature>
<feature type="region of interest" description="Disordered" evidence="3">
    <location>
        <begin position="2060"/>
        <end position="2092"/>
    </location>
</feature>
<dbReference type="PROSITE" id="PS51126">
    <property type="entry name" value="DILUTE"/>
    <property type="match status" value="1"/>
</dbReference>
<dbReference type="PROSITE" id="PS50200">
    <property type="entry name" value="RA"/>
    <property type="match status" value="2"/>
</dbReference>
<dbReference type="CDD" id="cd01782">
    <property type="entry name" value="RA1_Afadin"/>
    <property type="match status" value="1"/>
</dbReference>
<dbReference type="InterPro" id="IPR002710">
    <property type="entry name" value="Dilute_dom"/>
</dbReference>
<dbReference type="Pfam" id="PF00788">
    <property type="entry name" value="RA"/>
    <property type="match status" value="2"/>
</dbReference>
<dbReference type="InterPro" id="IPR028842">
    <property type="entry name" value="Afadin"/>
</dbReference>
<feature type="compositionally biased region" description="Low complexity" evidence="3">
    <location>
        <begin position="2368"/>
        <end position="2377"/>
    </location>
</feature>
<feature type="region of interest" description="Disordered" evidence="3">
    <location>
        <begin position="2496"/>
        <end position="2540"/>
    </location>
</feature>
<accession>A0AAV2NWK5</accession>
<dbReference type="GO" id="GO:0007165">
    <property type="term" value="P:signal transduction"/>
    <property type="evidence" value="ECO:0007669"/>
    <property type="project" value="InterPro"/>
</dbReference>
<dbReference type="Proteomes" id="UP001497644">
    <property type="component" value="Chromosome 5"/>
</dbReference>
<dbReference type="Gene3D" id="2.60.200.20">
    <property type="match status" value="1"/>
</dbReference>
<feature type="region of interest" description="Disordered" evidence="3">
    <location>
        <begin position="2838"/>
        <end position="2895"/>
    </location>
</feature>
<dbReference type="PROSITE" id="PS50106">
    <property type="entry name" value="PDZ"/>
    <property type="match status" value="1"/>
</dbReference>
<protein>
    <recommendedName>
        <fullName evidence="9">Afadin</fullName>
    </recommendedName>
</protein>
<reference evidence="7" key="1">
    <citation type="submission" date="2024-04" db="EMBL/GenBank/DDBJ databases">
        <authorList>
            <consortium name="Molecular Ecology Group"/>
        </authorList>
    </citation>
    <scope>NUCLEOTIDE SEQUENCE</scope>
</reference>
<feature type="compositionally biased region" description="Polar residues" evidence="3">
    <location>
        <begin position="2670"/>
        <end position="2694"/>
    </location>
</feature>
<feature type="compositionally biased region" description="Polar residues" evidence="3">
    <location>
        <begin position="2121"/>
        <end position="2148"/>
    </location>
</feature>
<feature type="region of interest" description="Disordered" evidence="3">
    <location>
        <begin position="2669"/>
        <end position="2826"/>
    </location>
</feature>
<feature type="coiled-coil region" evidence="2">
    <location>
        <begin position="2610"/>
        <end position="2637"/>
    </location>
</feature>
<dbReference type="InterPro" id="IPR000253">
    <property type="entry name" value="FHA_dom"/>
</dbReference>
<feature type="compositionally biased region" description="Polar residues" evidence="3">
    <location>
        <begin position="2719"/>
        <end position="2741"/>
    </location>
</feature>
<feature type="domain" description="PDZ" evidence="4">
    <location>
        <begin position="1006"/>
        <end position="1091"/>
    </location>
</feature>
<proteinExistence type="predicted"/>
<dbReference type="Gene3D" id="2.30.42.10">
    <property type="match status" value="1"/>
</dbReference>
<feature type="region of interest" description="Disordered" evidence="3">
    <location>
        <begin position="1946"/>
        <end position="1980"/>
    </location>
</feature>
<keyword evidence="1" id="KW-0130">Cell adhesion</keyword>
<feature type="compositionally biased region" description="Low complexity" evidence="3">
    <location>
        <begin position="3037"/>
        <end position="3063"/>
    </location>
</feature>
<dbReference type="PANTHER" id="PTHR10398:SF2">
    <property type="entry name" value="AFADIN"/>
    <property type="match status" value="1"/>
</dbReference>
<dbReference type="Gene3D" id="3.10.20.90">
    <property type="entry name" value="Phosphatidylinositol 3-kinase Catalytic Subunit, Chain A, domain 1"/>
    <property type="match status" value="2"/>
</dbReference>
<feature type="compositionally biased region" description="Polar residues" evidence="3">
    <location>
        <begin position="2267"/>
        <end position="2280"/>
    </location>
</feature>
<dbReference type="CDD" id="cd15471">
    <property type="entry name" value="Myo5p-like_CBD_afadin"/>
    <property type="match status" value="1"/>
</dbReference>
<feature type="domain" description="Dilute" evidence="6">
    <location>
        <begin position="664"/>
        <end position="898"/>
    </location>
</feature>
<feature type="compositionally biased region" description="Polar residues" evidence="3">
    <location>
        <begin position="2351"/>
        <end position="2360"/>
    </location>
</feature>
<dbReference type="InterPro" id="IPR036034">
    <property type="entry name" value="PDZ_sf"/>
</dbReference>
<dbReference type="SUPFAM" id="SSF49879">
    <property type="entry name" value="SMAD/FHA domain"/>
    <property type="match status" value="1"/>
</dbReference>
<feature type="compositionally biased region" description="Basic and acidic residues" evidence="3">
    <location>
        <begin position="2778"/>
        <end position="2809"/>
    </location>
</feature>
<evidence type="ECO:0000259" key="5">
    <source>
        <dbReference type="PROSITE" id="PS50200"/>
    </source>
</evidence>
<feature type="compositionally biased region" description="Low complexity" evidence="3">
    <location>
        <begin position="2810"/>
        <end position="2825"/>
    </location>
</feature>
<dbReference type="FunFam" id="3.10.20.90:FF:000033">
    <property type="entry name" value="afadin isoform X1"/>
    <property type="match status" value="1"/>
</dbReference>
<feature type="compositionally biased region" description="Polar residues" evidence="3">
    <location>
        <begin position="2841"/>
        <end position="2852"/>
    </location>
</feature>
<dbReference type="CDD" id="cd06789">
    <property type="entry name" value="PDZ_AFDN-like"/>
    <property type="match status" value="1"/>
</dbReference>
<evidence type="ECO:0000259" key="6">
    <source>
        <dbReference type="PROSITE" id="PS51126"/>
    </source>
</evidence>
<gene>
    <name evidence="7" type="ORF">LPLAT_LOCUS9687</name>
</gene>
<dbReference type="InterPro" id="IPR029071">
    <property type="entry name" value="Ubiquitin-like_domsf"/>
</dbReference>
<feature type="compositionally biased region" description="Polar residues" evidence="3">
    <location>
        <begin position="2865"/>
        <end position="2891"/>
    </location>
</feature>
<dbReference type="SUPFAM" id="SSF50156">
    <property type="entry name" value="PDZ domain-like"/>
    <property type="match status" value="1"/>
</dbReference>
<dbReference type="EMBL" id="OZ034828">
    <property type="protein sequence ID" value="CAL1683951.1"/>
    <property type="molecule type" value="Genomic_DNA"/>
</dbReference>
<dbReference type="InterPro" id="IPR037977">
    <property type="entry name" value="CBD_Afadin"/>
</dbReference>
<feature type="region of interest" description="Disordered" evidence="3">
    <location>
        <begin position="2267"/>
        <end position="2300"/>
    </location>
</feature>
<feature type="compositionally biased region" description="Basic and acidic residues" evidence="3">
    <location>
        <begin position="2060"/>
        <end position="2085"/>
    </location>
</feature>
<sequence length="3063" mass="342812">MATELANKKAEREALRGVIQQWNANRLDLFELSEPNEDLEFHGVMRFYFQDSGQKVATKCIRVASDATSQAVIETLIEKFRPDMRMLSVPEYALYEIHENGEERKLGLEEKPLLVQLNWHIDDREGRFLLKRIDDKTNAQGVGFTSAEGSSFRRKLSKREKKQIKKQEKLSRLKSLEQDENAVPGDQNGVAEKLYTELPETSFTRSISNPEAVMRRRRQQKLERKLQQFRSKDGGPDTGGTLKIYGEALCKDVPYKTLLLSVRDSAAQVVREMLAKYGLEKVDPQLYCLVQVNSENVSGNAHQEYILDDDECPLAILMNHPSTRGSIMFHVRRRPADYMPRKRKKKPAGKWNELDHRYEDERLPFLQELNPDGTDIPNGVGVRHRLQPNVTEVGSERPIGPQAVQAQTLTLPGPTVMPRHCVIAFTENIVTLTPCSRDAHTYVNNQRIHQTTILQNGAIIKFGRMHTFRFIDPAPEDRIRQRHDSNKQIDYAYDRRSPDAISQDVSSEKFHPGSGTLNGGGQTPGQVQERATPSSPSKSAVAARSPRSPTHPPEPTHNYETTFDLDGNVETASLSSSRDGNRLSQYDRQPRGTDPILPAVLEFLEETEETFFHTVITDVEPSAPQFKLAPTYTLYLSARYRASTHYRPELQPTERAHRLTVMLANVATMIQRVIQERYLDASSLAFWLANGSELLHMLKSDRHVGAFSTRAQDILADAVHTAFGSLVRCVTLELTPAMTQFMADADEPAKEAGVLQIFSNTMALLRRCRVNAALTIQLFSHLFHAINATAFNTLVSNGNLCVRWFGRRLKARLNALETWAERQGLELASQCHLATIMQATHLLQAPKYNAEELATLSSTCFKLNSLQVRALLQKYQPAADEPRLPAELIENVVRVAESVADTLARADGREIRLEEEPILGLALLLPEDGYSCEVIRGVPPGLAEFLAPLQRDGICRMAAQPTSSGYWTIYMIDHHNNLRSPSAMSNRSGGYASHASQSQAQPEIHVIKLHKSTNGMGLSIVAAKGAGQDRLGIYIKSVVAGGAADADGRLTAGDQLLKVDGQSLVGITQEKAAEYLVRTGPIVTLEVAKQGAIYHGLATLLSQPSPVMTRAHKTRPRSELLEPAIEATETAVGGQPAASHSMGDLLSFPQQAACCQDFIQPGAIPSRRVVEASVYRNQIDQGFPRVFDDFDEYRSARQDALSVLRQREIAYSVDERKHVPRPSTPIFSPARIPRTPRPLLCPLISVTSDNETSSVIYQDESDASDNKIEEEDNMKLDEVATCSLNYPTDTLNPFELITAPPREYAEAANDYKHPLTFDRNVFDAIPYIDQTDDSNLAECRVQIESSDKCERCNKTDRNSRDSQKRIKVDYQQTLNVPLLNFETATCSNPNFSSIESTLESKLEDFSHLRGANNNPKHALNVDERCEDRVLDDVFNSEDCADESSSTINDDCASSRVEEGISTPKMYTIMPELHLDLSGLNSDVSSDEPKTEKCWKSPEEVRLGCGRVAALAKHFSKLGDAGLIKFKSTKLTDSRQFVSEPNITLSEKDIERLSQSCYAQKEYKSDSNLANKNSRICPAGKHVILIDVDTDRNDFAIEESHRHHGARRVTIARIPLMDDNKDRIAITKGRSASMENTSSNDSQGQVFLMCTKRDATLAEIKDDNMPTDNDKSQVYIDAESSKLSLEQQRVIAEQLEQFSNLNNTDAPLFIPERSAKQVSATSLKNENNVKSAHGDSDSSSSSSPPSPSSSIVLSLSNVAESSPLSKDIGPQARPYCRKRPKSCLLIDICHSSAKLRSNSSENPSMLPSRHKHNKLNILRMRIARSLCSSENNLIGAVICEKEEIENLRGESAKLTRSCESIPNSKFLSDSADRLPENLDKDIDSLRTSRDRSKLKEKTRWYRPRSLEELKSKKGSRKLDNSTNSASARTAKDRTRFGKFFGDKSDCENEEGMRRNRHLSLEELRSERESREEKNRRNSSEIAQVQRSDWTLRKRFRAKLRTSCDRLRGSALELSRGSETRDEKRQRWGIGEQECRSELDISRRKSDSERMETEWRFHEISSMRDDDRSTLRPRRMSERDLPSRLGHDATPQQIHSSKSVPALHNMGNEAKQQHEVFNPGYSRASSSNSVTPPVQPPSMATITSATSLRSRSSHNLHDPMRIGTLPPSGLVSRQQSSPNLNPNTTHTNPPSNMQNTEAERFYQNLSIYRNQDSMTKQQISPQQLEDRNPQHIQKSTLRGSQNSLNRPSASLEMSGAHIRDRPTSAYITQPQGQQQSYSVIGNQQMQQQQSGGPPPPRSQSSRDIIRQEAKMQEMQEEVRRRELRGGAPMLNQHRLPAAMYNIGSRVAAPPAQQGVSSNSLMNVRSPRTPLGSTSSLGTNSGYVARQNAPGYNYPDTQYTQYNSTQYGQYNQYPNRYPPVTAGGQYGGPMMPKPKNEAAMVRAHHSMPNENLLGTRDSNSQEARLYAEQNRHFVASQNSSIYPNGNLEQRVDQYTNDASRAQNGEGHSMTTSETLPTRPILPSDNTFNESPPPPPPSTSTHPLYKQADTRYTASMQDPPRGSYYPAGGINAMQQPRQYQYSATNPWQREEREKEQARRREAARQWRDQQIAELSASTHRTQQQEEQLRALQLERDFQKRAEEAANQDDDEESNDLDNESVQRVQGLLRMAASQERTVQGTQQLPILSRTNTGNQSIRSGLPLQPIGSQSIAGSHSHILPNQAAPQNVGMNNLGQENSGLHMQPSQQQTTTGQSEEHVSPNYGTSLPSHFGSSQKPYPMSHSMEDKELQRRIDEVKRKQAEIEESQKKQEELHPPQQQTYQQSQHPRSQLHPGMLRLDNLIINGPNVSMPSQNSVNDAPPPPERGSSYAVMSQQSALRSNGSTASNLIPTSQQPASMKRVSFHDSNANSESMLRNMSSGTSNPPSMSMDIIREDPNNFINDAENLLASPKTPEGSGTSFTGATPGVIGAQEVYKDPRQKRLAEKQKQQQQNSQIGAVPEKLSFKEKMKMFAMETGEDGTPRDKVKISRAQREIDNISSPLNSSSNNNNNNNNNNTTSGNNNTNNNRT</sequence>
<feature type="compositionally biased region" description="Basic and acidic residues" evidence="3">
    <location>
        <begin position="2972"/>
        <end position="2982"/>
    </location>
</feature>